<organism evidence="2 3">
    <name type="scientific">Microbacterium phyllosphaerae</name>
    <dbReference type="NCBI Taxonomy" id="124798"/>
    <lineage>
        <taxon>Bacteria</taxon>
        <taxon>Bacillati</taxon>
        <taxon>Actinomycetota</taxon>
        <taxon>Actinomycetes</taxon>
        <taxon>Micrococcales</taxon>
        <taxon>Microbacteriaceae</taxon>
        <taxon>Microbacterium</taxon>
    </lineage>
</organism>
<dbReference type="RefSeq" id="WP_210096902.1">
    <property type="nucleotide sequence ID" value="NZ_BAAAIO010000001.1"/>
</dbReference>
<feature type="transmembrane region" description="Helical" evidence="1">
    <location>
        <begin position="144"/>
        <end position="165"/>
    </location>
</feature>
<feature type="transmembrane region" description="Helical" evidence="1">
    <location>
        <begin position="171"/>
        <end position="193"/>
    </location>
</feature>
<gene>
    <name evidence="2" type="ORF">JOF42_001060</name>
</gene>
<accession>A0ABS4WMY1</accession>
<dbReference type="EMBL" id="JAGIOA010000001">
    <property type="protein sequence ID" value="MBP2377565.1"/>
    <property type="molecule type" value="Genomic_DNA"/>
</dbReference>
<dbReference type="Proteomes" id="UP000703720">
    <property type="component" value="Unassembled WGS sequence"/>
</dbReference>
<feature type="transmembrane region" description="Helical" evidence="1">
    <location>
        <begin position="54"/>
        <end position="74"/>
    </location>
</feature>
<protein>
    <submittedName>
        <fullName evidence="2">Membrane-associated HD superfamily phosphohydrolase</fullName>
    </submittedName>
</protein>
<sequence length="200" mass="20584">MSERSASVPALSVESPVGPVVAGTVAALLDAAAVVGCASILWNGGGSTVVDGSWVSQAGCLLLASSLLLIRLALSLSLAVERVVVAIDIAVLAALVSAWGLSSRYFVGWLATYGALVLILASLWHLLAILVTRHRVDGTDGTVAALRAGCVAVALVALVVVSPIHAWSPRILSGLVVLISGAVFFAFVLRIWIRALRRVG</sequence>
<name>A0ABS4WMY1_9MICO</name>
<evidence type="ECO:0000313" key="2">
    <source>
        <dbReference type="EMBL" id="MBP2377565.1"/>
    </source>
</evidence>
<evidence type="ECO:0000313" key="3">
    <source>
        <dbReference type="Proteomes" id="UP000703720"/>
    </source>
</evidence>
<keyword evidence="1" id="KW-0812">Transmembrane</keyword>
<reference evidence="2 3" key="1">
    <citation type="submission" date="2021-03" db="EMBL/GenBank/DDBJ databases">
        <title>Sequencing the genomes of 1000 actinobacteria strains.</title>
        <authorList>
            <person name="Klenk H.-P."/>
        </authorList>
    </citation>
    <scope>NUCLEOTIDE SEQUENCE [LARGE SCALE GENOMIC DNA]</scope>
    <source>
        <strain evidence="2 3">DSM 13468</strain>
    </source>
</reference>
<proteinExistence type="predicted"/>
<comment type="caution">
    <text evidence="2">The sequence shown here is derived from an EMBL/GenBank/DDBJ whole genome shotgun (WGS) entry which is preliminary data.</text>
</comment>
<feature type="transmembrane region" description="Helical" evidence="1">
    <location>
        <begin position="20"/>
        <end position="42"/>
    </location>
</feature>
<feature type="transmembrane region" description="Helical" evidence="1">
    <location>
        <begin position="83"/>
        <end position="101"/>
    </location>
</feature>
<keyword evidence="1" id="KW-0472">Membrane</keyword>
<keyword evidence="3" id="KW-1185">Reference proteome</keyword>
<keyword evidence="1" id="KW-1133">Transmembrane helix</keyword>
<feature type="transmembrane region" description="Helical" evidence="1">
    <location>
        <begin position="107"/>
        <end position="132"/>
    </location>
</feature>
<evidence type="ECO:0000256" key="1">
    <source>
        <dbReference type="SAM" id="Phobius"/>
    </source>
</evidence>